<gene>
    <name evidence="2" type="ORF">S01H1_56556</name>
</gene>
<dbReference type="Gene3D" id="2.60.40.10">
    <property type="entry name" value="Immunoglobulins"/>
    <property type="match status" value="1"/>
</dbReference>
<dbReference type="AlphaFoldDB" id="X0VMH8"/>
<dbReference type="InterPro" id="IPR013783">
    <property type="entry name" value="Ig-like_fold"/>
</dbReference>
<protein>
    <recommendedName>
        <fullName evidence="1">FlgD/Vpr Ig-like domain-containing protein</fullName>
    </recommendedName>
</protein>
<evidence type="ECO:0000259" key="1">
    <source>
        <dbReference type="Pfam" id="PF13860"/>
    </source>
</evidence>
<name>X0VMH8_9ZZZZ</name>
<feature type="domain" description="FlgD/Vpr Ig-like" evidence="1">
    <location>
        <begin position="72"/>
        <end position="132"/>
    </location>
</feature>
<comment type="caution">
    <text evidence="2">The sequence shown here is derived from an EMBL/GenBank/DDBJ whole genome shotgun (WGS) entry which is preliminary data.</text>
</comment>
<dbReference type="InterPro" id="IPR026444">
    <property type="entry name" value="Secre_tail"/>
</dbReference>
<accession>X0VMH8</accession>
<dbReference type="Gene3D" id="2.60.40.4070">
    <property type="match status" value="1"/>
</dbReference>
<sequence length="147" mass="16018">ASHEMPVADGVLAPETRRYVDGSVTAGRTYTYVVAAVKQDRSEIRSAPVKVTLNSYSLGLIQNYPNPFNPSTTIEFTLPRSSDVELAVYDPLGKLVATLTRGGQSEGINHVTWDGRDAKGNPVGSGVYFYRLRTEGGVLTKKMVLLR</sequence>
<dbReference type="NCBIfam" id="TIGR04183">
    <property type="entry name" value="Por_Secre_tail"/>
    <property type="match status" value="1"/>
</dbReference>
<dbReference type="InterPro" id="IPR025965">
    <property type="entry name" value="FlgD/Vpr_Ig-like"/>
</dbReference>
<feature type="non-terminal residue" evidence="2">
    <location>
        <position position="1"/>
    </location>
</feature>
<reference evidence="2" key="1">
    <citation type="journal article" date="2014" name="Front. Microbiol.">
        <title>High frequency of phylogenetically diverse reductive dehalogenase-homologous genes in deep subseafloor sedimentary metagenomes.</title>
        <authorList>
            <person name="Kawai M."/>
            <person name="Futagami T."/>
            <person name="Toyoda A."/>
            <person name="Takaki Y."/>
            <person name="Nishi S."/>
            <person name="Hori S."/>
            <person name="Arai W."/>
            <person name="Tsubouchi T."/>
            <person name="Morono Y."/>
            <person name="Uchiyama I."/>
            <person name="Ito T."/>
            <person name="Fujiyama A."/>
            <person name="Inagaki F."/>
            <person name="Takami H."/>
        </authorList>
    </citation>
    <scope>NUCLEOTIDE SEQUENCE</scope>
    <source>
        <strain evidence="2">Expedition CK06-06</strain>
    </source>
</reference>
<dbReference type="Pfam" id="PF13860">
    <property type="entry name" value="FlgD_ig"/>
    <property type="match status" value="1"/>
</dbReference>
<dbReference type="EMBL" id="BARS01036833">
    <property type="protein sequence ID" value="GAG19425.1"/>
    <property type="molecule type" value="Genomic_DNA"/>
</dbReference>
<organism evidence="2">
    <name type="scientific">marine sediment metagenome</name>
    <dbReference type="NCBI Taxonomy" id="412755"/>
    <lineage>
        <taxon>unclassified sequences</taxon>
        <taxon>metagenomes</taxon>
        <taxon>ecological metagenomes</taxon>
    </lineage>
</organism>
<evidence type="ECO:0000313" key="2">
    <source>
        <dbReference type="EMBL" id="GAG19425.1"/>
    </source>
</evidence>
<proteinExistence type="predicted"/>